<accession>A0AAE4QPM8</accession>
<dbReference type="EC" id="2.1.1.-" evidence="1"/>
<dbReference type="Gene3D" id="3.40.50.150">
    <property type="entry name" value="Vaccinia Virus protein VP39"/>
    <property type="match status" value="1"/>
</dbReference>
<comment type="caution">
    <text evidence="1">The sequence shown here is derived from an EMBL/GenBank/DDBJ whole genome shotgun (WGS) entry which is preliminary data.</text>
</comment>
<dbReference type="GO" id="GO:0032259">
    <property type="term" value="P:methylation"/>
    <property type="evidence" value="ECO:0007669"/>
    <property type="project" value="UniProtKB-KW"/>
</dbReference>
<evidence type="ECO:0000313" key="1">
    <source>
        <dbReference type="EMBL" id="MDV6236904.1"/>
    </source>
</evidence>
<evidence type="ECO:0000313" key="2">
    <source>
        <dbReference type="Proteomes" id="UP000232122"/>
    </source>
</evidence>
<dbReference type="RefSeq" id="WP_100748267.1">
    <property type="nucleotide sequence ID" value="NZ_NPEF02000017.1"/>
</dbReference>
<keyword evidence="1" id="KW-0808">Transferase</keyword>
<dbReference type="EMBL" id="NPEF02000017">
    <property type="protein sequence ID" value="MDV6236904.1"/>
    <property type="molecule type" value="Genomic_DNA"/>
</dbReference>
<gene>
    <name evidence="1" type="ORF">CH379_014840</name>
</gene>
<dbReference type="AlphaFoldDB" id="A0AAE4QPM8"/>
<dbReference type="Proteomes" id="UP000232122">
    <property type="component" value="Unassembled WGS sequence"/>
</dbReference>
<keyword evidence="1" id="KW-0489">Methyltransferase</keyword>
<dbReference type="InterPro" id="IPR029063">
    <property type="entry name" value="SAM-dependent_MTases_sf"/>
</dbReference>
<sequence>MNCRICEERTDFSFKEKVLNKYDVSYYYCAGCGALQTEPPYWLDEAYDDAIIDADTGLIRRNLYFSEMLSCILFKLFGTKGSYADVAGGYGMMTRLMRDRGFDYRWSDPYCENILARGFEAEFSEGKKYDAVSAFEVLEHTVNPIQFLEDTFEKTNADLIVFSTELFRAPAPKDWFYFAFEGGQHVVFFQKRTLSAMASRMNLRFYSNGTFHIFSKKRVSGLFLRLIRTPFRRLYLLWARIFLKSKTMSDHFLILNKNR</sequence>
<dbReference type="GO" id="GO:0008168">
    <property type="term" value="F:methyltransferase activity"/>
    <property type="evidence" value="ECO:0007669"/>
    <property type="project" value="UniProtKB-KW"/>
</dbReference>
<organism evidence="1 2">
    <name type="scientific">Leptospira ellisii</name>
    <dbReference type="NCBI Taxonomy" id="2023197"/>
    <lineage>
        <taxon>Bacteria</taxon>
        <taxon>Pseudomonadati</taxon>
        <taxon>Spirochaetota</taxon>
        <taxon>Spirochaetia</taxon>
        <taxon>Leptospirales</taxon>
        <taxon>Leptospiraceae</taxon>
        <taxon>Leptospira</taxon>
    </lineage>
</organism>
<protein>
    <submittedName>
        <fullName evidence="1">Class I SAM-dependent methyltransferase</fullName>
        <ecNumber evidence="1">2.1.1.-</ecNumber>
    </submittedName>
</protein>
<name>A0AAE4QPM8_9LEPT</name>
<reference evidence="1 2" key="1">
    <citation type="journal article" date="2018" name="Microb. Genom.">
        <title>Deciphering the unexplored Leptospira diversity from soils uncovers genomic evolution to virulence.</title>
        <authorList>
            <person name="Thibeaux R."/>
            <person name="Iraola G."/>
            <person name="Ferres I."/>
            <person name="Bierque E."/>
            <person name="Girault D."/>
            <person name="Soupe-Gilbert M.E."/>
            <person name="Picardeau M."/>
            <person name="Goarant C."/>
        </authorList>
    </citation>
    <scope>NUCLEOTIDE SEQUENCE [LARGE SCALE GENOMIC DNA]</scope>
    <source>
        <strain evidence="1 2">ATI7-C-A5</strain>
    </source>
</reference>
<proteinExistence type="predicted"/>
<keyword evidence="2" id="KW-1185">Reference proteome</keyword>
<dbReference type="Pfam" id="PF13489">
    <property type="entry name" value="Methyltransf_23"/>
    <property type="match status" value="1"/>
</dbReference>
<dbReference type="SUPFAM" id="SSF53335">
    <property type="entry name" value="S-adenosyl-L-methionine-dependent methyltransferases"/>
    <property type="match status" value="1"/>
</dbReference>